<feature type="compositionally biased region" description="Low complexity" evidence="1">
    <location>
        <begin position="447"/>
        <end position="462"/>
    </location>
</feature>
<keyword evidence="6" id="KW-1185">Reference proteome</keyword>
<feature type="signal peptide" evidence="3">
    <location>
        <begin position="1"/>
        <end position="28"/>
    </location>
</feature>
<dbReference type="EMBL" id="GL832961">
    <property type="protein sequence ID" value="EGD82797.1"/>
    <property type="molecule type" value="Genomic_DNA"/>
</dbReference>
<feature type="compositionally biased region" description="Low complexity" evidence="1">
    <location>
        <begin position="422"/>
        <end position="440"/>
    </location>
</feature>
<evidence type="ECO:0000259" key="4">
    <source>
        <dbReference type="PROSITE" id="PS50954"/>
    </source>
</evidence>
<evidence type="ECO:0000313" key="5">
    <source>
        <dbReference type="EMBL" id="EGD82797.1"/>
    </source>
</evidence>
<organism evidence="6">
    <name type="scientific">Salpingoeca rosetta (strain ATCC 50818 / BSB-021)</name>
    <dbReference type="NCBI Taxonomy" id="946362"/>
    <lineage>
        <taxon>Eukaryota</taxon>
        <taxon>Choanoflagellata</taxon>
        <taxon>Craspedida</taxon>
        <taxon>Salpingoecidae</taxon>
        <taxon>Salpingoeca</taxon>
    </lineage>
</organism>
<keyword evidence="2" id="KW-1133">Transmembrane helix</keyword>
<reference evidence="5" key="1">
    <citation type="submission" date="2009-08" db="EMBL/GenBank/DDBJ databases">
        <title>Annotation of Salpingoeca rosetta.</title>
        <authorList>
            <consortium name="The Broad Institute Genome Sequencing Platform"/>
            <person name="Russ C."/>
            <person name="Cuomo C."/>
            <person name="Burger G."/>
            <person name="Gray M.W."/>
            <person name="Holland P.W.H."/>
            <person name="King N."/>
            <person name="Lang F.B.F."/>
            <person name="Roger A.J."/>
            <person name="Ruiz-Trillo I."/>
            <person name="Young S.K."/>
            <person name="Zeng Q."/>
            <person name="Gargeya S."/>
            <person name="Alvarado L."/>
            <person name="Berlin A."/>
            <person name="Chapman S.B."/>
            <person name="Chen Z."/>
            <person name="Freedman E."/>
            <person name="Gellesch M."/>
            <person name="Goldberg J."/>
            <person name="Griggs A."/>
            <person name="Gujja S."/>
            <person name="Heilman E."/>
            <person name="Heiman D."/>
            <person name="Howarth C."/>
            <person name="Mehta T."/>
            <person name="Neiman D."/>
            <person name="Pearson M."/>
            <person name="Roberts A."/>
            <person name="Saif S."/>
            <person name="Shea T."/>
            <person name="Shenoy N."/>
            <person name="Sisk P."/>
            <person name="Stolte C."/>
            <person name="Sykes S."/>
            <person name="White J."/>
            <person name="Yandava C."/>
            <person name="Haas B."/>
            <person name="Nusbaum C."/>
            <person name="Birren B."/>
        </authorList>
    </citation>
    <scope>NUCLEOTIDE SEQUENCE [LARGE SCALE GENOMIC DNA]</scope>
    <source>
        <strain evidence="5">ATCC 50818</strain>
    </source>
</reference>
<keyword evidence="2" id="KW-0812">Transmembrane</keyword>
<dbReference type="RefSeq" id="XP_004996032.1">
    <property type="nucleotide sequence ID" value="XM_004995975.1"/>
</dbReference>
<evidence type="ECO:0000256" key="2">
    <source>
        <dbReference type="SAM" id="Phobius"/>
    </source>
</evidence>
<dbReference type="GeneID" id="16076618"/>
<dbReference type="KEGG" id="sre:PTSG_03447"/>
<proteinExistence type="predicted"/>
<gene>
    <name evidence="5" type="ORF">PTSG_03447</name>
</gene>
<sequence length="506" mass="54633">MMATRHAGKMMLVAAVACLMMVTARVAASGDSDVHTVAHKLRGSLPESGARVLSGKSYYYETEPQPLIDPQNVMRNPLLLVSEHIVGTSDNECKVTVKIPGRNDVTDTQVSFSPFTNATLSFSKGANVDIHTEIDACRMSGVLGGIAVMILAPALVAVPAVLRPVMFLVSAVVYPVSAVTRDSRPSRLTFVAALGVIATFTLQRAVVELVQRVEEQFGLTAVGGALLLLSVLGYTQLEATGQPEDLRRYVQIALQLVALIVIQTSCQDIEAGWVIGMLAFVVSAWPTLFNGPATAAADEGKQAEDVQEQEYTMTATATTTTATTGASAVASPEQQRVPEFAALVSDDEVDIDEDEETGEVRVRQVRTRRYITRAASSQEPSESLLSDDEEPSVPVQQQREVQEEVQPRRLPQRTTRTRPQRTRSATRAATRSSASKPARSSSRKTRAAAAAAAESSTPVSPSRRVYNKDEVARMSNQEVAAALKARGIARPVTESTRRFVEKLLLK</sequence>
<feature type="transmembrane region" description="Helical" evidence="2">
    <location>
        <begin position="143"/>
        <end position="176"/>
    </location>
</feature>
<evidence type="ECO:0000313" key="6">
    <source>
        <dbReference type="Proteomes" id="UP000007799"/>
    </source>
</evidence>
<dbReference type="InParanoid" id="F2U581"/>
<evidence type="ECO:0000256" key="1">
    <source>
        <dbReference type="SAM" id="MobiDB-lite"/>
    </source>
</evidence>
<protein>
    <recommendedName>
        <fullName evidence="4">LEM domain-containing protein</fullName>
    </recommendedName>
</protein>
<dbReference type="Proteomes" id="UP000007799">
    <property type="component" value="Unassembled WGS sequence"/>
</dbReference>
<evidence type="ECO:0000256" key="3">
    <source>
        <dbReference type="SAM" id="SignalP"/>
    </source>
</evidence>
<dbReference type="AlphaFoldDB" id="F2U581"/>
<feature type="chain" id="PRO_5003290733" description="LEM domain-containing protein" evidence="3">
    <location>
        <begin position="29"/>
        <end position="506"/>
    </location>
</feature>
<accession>F2U581</accession>
<dbReference type="InterPro" id="IPR003887">
    <property type="entry name" value="LEM_dom"/>
</dbReference>
<keyword evidence="2" id="KW-0472">Membrane</keyword>
<feature type="region of interest" description="Disordered" evidence="1">
    <location>
        <begin position="373"/>
        <end position="470"/>
    </location>
</feature>
<feature type="domain" description="LEM" evidence="4">
    <location>
        <begin position="468"/>
        <end position="506"/>
    </location>
</feature>
<name>F2U581_SALR5</name>
<keyword evidence="3" id="KW-0732">Signal</keyword>
<dbReference type="PROSITE" id="PS50954">
    <property type="entry name" value="LEM"/>
    <property type="match status" value="1"/>
</dbReference>